<gene>
    <name evidence="2" type="ORF">TASK_LOCUS9734</name>
</gene>
<protein>
    <submittedName>
        <fullName evidence="2 4">Uncharacterized protein</fullName>
    </submittedName>
</protein>
<dbReference type="WBParaSite" id="TASK_0000973301-mRNA-1">
    <property type="protein sequence ID" value="TASK_0000973301-mRNA-1"/>
    <property type="gene ID" value="TASK_0000973301"/>
</dbReference>
<reference evidence="4" key="1">
    <citation type="submission" date="2017-02" db="UniProtKB">
        <authorList>
            <consortium name="WormBaseParasite"/>
        </authorList>
    </citation>
    <scope>IDENTIFICATION</scope>
</reference>
<feature type="compositionally biased region" description="Basic and acidic residues" evidence="1">
    <location>
        <begin position="1"/>
        <end position="17"/>
    </location>
</feature>
<feature type="region of interest" description="Disordered" evidence="1">
    <location>
        <begin position="1"/>
        <end position="49"/>
    </location>
</feature>
<evidence type="ECO:0000313" key="3">
    <source>
        <dbReference type="Proteomes" id="UP000282613"/>
    </source>
</evidence>
<sequence>MRKSSDVDRYTLGRYLDDAPEDDERFHPCEPLRVDSEFSDAADDREPADKLDARSVAAASIVHKWDKRIHTSMGLGDWICSSYAYLEHINPFQPQSYQRSYTSTTCLANGDAAHMSTAVSSLFSTQLDVACSGALDDTSSPRTVTPPLLLRDPPPMDLYLHLRLSYR</sequence>
<dbReference type="AlphaFoldDB" id="A0A0R3WFU0"/>
<evidence type="ECO:0000313" key="2">
    <source>
        <dbReference type="EMBL" id="VDK45191.1"/>
    </source>
</evidence>
<dbReference type="EMBL" id="UYRS01019414">
    <property type="protein sequence ID" value="VDK45191.1"/>
    <property type="molecule type" value="Genomic_DNA"/>
</dbReference>
<reference evidence="2 3" key="2">
    <citation type="submission" date="2018-11" db="EMBL/GenBank/DDBJ databases">
        <authorList>
            <consortium name="Pathogen Informatics"/>
        </authorList>
    </citation>
    <scope>NUCLEOTIDE SEQUENCE [LARGE SCALE GENOMIC DNA]</scope>
</reference>
<organism evidence="4">
    <name type="scientific">Taenia asiatica</name>
    <name type="common">Asian tapeworm</name>
    <dbReference type="NCBI Taxonomy" id="60517"/>
    <lineage>
        <taxon>Eukaryota</taxon>
        <taxon>Metazoa</taxon>
        <taxon>Spiralia</taxon>
        <taxon>Lophotrochozoa</taxon>
        <taxon>Platyhelminthes</taxon>
        <taxon>Cestoda</taxon>
        <taxon>Eucestoda</taxon>
        <taxon>Cyclophyllidea</taxon>
        <taxon>Taeniidae</taxon>
        <taxon>Taenia</taxon>
    </lineage>
</organism>
<keyword evidence="3" id="KW-1185">Reference proteome</keyword>
<accession>A0A0R3WFU0</accession>
<proteinExistence type="predicted"/>
<dbReference type="Proteomes" id="UP000282613">
    <property type="component" value="Unassembled WGS sequence"/>
</dbReference>
<evidence type="ECO:0000256" key="1">
    <source>
        <dbReference type="SAM" id="MobiDB-lite"/>
    </source>
</evidence>
<name>A0A0R3WFU0_TAEAS</name>
<feature type="compositionally biased region" description="Basic and acidic residues" evidence="1">
    <location>
        <begin position="24"/>
        <end position="49"/>
    </location>
</feature>
<evidence type="ECO:0000313" key="4">
    <source>
        <dbReference type="WBParaSite" id="TASK_0000973301-mRNA-1"/>
    </source>
</evidence>